<sequence length="129" mass="14246">MIEPVLERWDTDPDTGSLRQDLLTLTLMMRDSTALPEGRALTAVATAGELRDLLRRTTERAIAPFHRAFDRAVARGEISAVADAYMMAHVIFHGVVGWEPRHGALPTDEECARMVSVVLGGRQGESHPR</sequence>
<organism evidence="4 5">
    <name type="scientific">Actinoplanes missouriensis (strain ATCC 14538 / DSM 43046 / CBS 188.64 / JCM 3121 / NBRC 102363 / NCIMB 12654 / NRRL B-3342 / UNCC 431)</name>
    <dbReference type="NCBI Taxonomy" id="512565"/>
    <lineage>
        <taxon>Bacteria</taxon>
        <taxon>Bacillati</taxon>
        <taxon>Actinomycetota</taxon>
        <taxon>Actinomycetes</taxon>
        <taxon>Micromonosporales</taxon>
        <taxon>Micromonosporaceae</taxon>
        <taxon>Actinoplanes</taxon>
    </lineage>
</organism>
<proteinExistence type="predicted"/>
<dbReference type="PATRIC" id="fig|512565.3.peg.3077"/>
<dbReference type="Pfam" id="PF16859">
    <property type="entry name" value="TetR_C_11"/>
    <property type="match status" value="1"/>
</dbReference>
<keyword evidence="2" id="KW-0804">Transcription</keyword>
<dbReference type="AlphaFoldDB" id="I0H5L2"/>
<accession>I0H5L2</accession>
<dbReference type="HOGENOM" id="CLU_1944099_0_0_11"/>
<keyword evidence="5" id="KW-1185">Reference proteome</keyword>
<evidence type="ECO:0000313" key="4">
    <source>
        <dbReference type="EMBL" id="BAL88299.1"/>
    </source>
</evidence>
<keyword evidence="1" id="KW-0805">Transcription regulation</keyword>
<dbReference type="InterPro" id="IPR036271">
    <property type="entry name" value="Tet_transcr_reg_TetR-rel_C_sf"/>
</dbReference>
<dbReference type="Proteomes" id="UP000007882">
    <property type="component" value="Chromosome"/>
</dbReference>
<dbReference type="RefSeq" id="WP_014443194.1">
    <property type="nucleotide sequence ID" value="NC_017093.1"/>
</dbReference>
<name>I0H5L2_ACTM4</name>
<evidence type="ECO:0000256" key="2">
    <source>
        <dbReference type="ARBA" id="ARBA00023163"/>
    </source>
</evidence>
<evidence type="ECO:0000256" key="1">
    <source>
        <dbReference type="ARBA" id="ARBA00023015"/>
    </source>
</evidence>
<dbReference type="InterPro" id="IPR011075">
    <property type="entry name" value="TetR_C"/>
</dbReference>
<protein>
    <recommendedName>
        <fullName evidence="3">Tetracyclin repressor-like C-terminal domain-containing protein</fullName>
    </recommendedName>
</protein>
<dbReference type="Gene3D" id="1.10.357.10">
    <property type="entry name" value="Tetracycline Repressor, domain 2"/>
    <property type="match status" value="1"/>
</dbReference>
<dbReference type="EMBL" id="AP012319">
    <property type="protein sequence ID" value="BAL88299.1"/>
    <property type="molecule type" value="Genomic_DNA"/>
</dbReference>
<reference evidence="4 5" key="1">
    <citation type="submission" date="2012-02" db="EMBL/GenBank/DDBJ databases">
        <title>Complete genome sequence of Actinoplanes missouriensis 431 (= NBRC 102363).</title>
        <authorList>
            <person name="Ohnishi Y."/>
            <person name="Ishikawa J."/>
            <person name="Sekine M."/>
            <person name="Hosoyama A."/>
            <person name="Harada T."/>
            <person name="Narita H."/>
            <person name="Hata T."/>
            <person name="Konno Y."/>
            <person name="Tutikane K."/>
            <person name="Fujita N."/>
            <person name="Horinouchi S."/>
            <person name="Hayakawa M."/>
        </authorList>
    </citation>
    <scope>NUCLEOTIDE SEQUENCE [LARGE SCALE GENOMIC DNA]</scope>
    <source>
        <strain evidence="5">ATCC 14538 / DSM 43046 / CBS 188.64 / JCM 3121 / NBRC 102363 / NCIMB 12654 / NRRL B-3342 / UNCC 431</strain>
    </source>
</reference>
<feature type="domain" description="Tetracyclin repressor-like C-terminal" evidence="3">
    <location>
        <begin position="13"/>
        <end position="116"/>
    </location>
</feature>
<dbReference type="eggNOG" id="COG1309">
    <property type="taxonomic scope" value="Bacteria"/>
</dbReference>
<dbReference type="KEGG" id="ams:AMIS_30790"/>
<gene>
    <name evidence="4" type="ordered locus">AMIS_30790</name>
</gene>
<dbReference type="SUPFAM" id="SSF48498">
    <property type="entry name" value="Tetracyclin repressor-like, C-terminal domain"/>
    <property type="match status" value="1"/>
</dbReference>
<evidence type="ECO:0000313" key="5">
    <source>
        <dbReference type="Proteomes" id="UP000007882"/>
    </source>
</evidence>
<evidence type="ECO:0000259" key="3">
    <source>
        <dbReference type="Pfam" id="PF16859"/>
    </source>
</evidence>